<feature type="domain" description="Cysteinyl-tRNA synthetase class Ia DALR" evidence="13">
    <location>
        <begin position="370"/>
        <end position="433"/>
    </location>
</feature>
<keyword evidence="4 12" id="KW-0963">Cytoplasm</keyword>
<sequence length="492" mass="55842">MEHPLSIYNTLTRKKEQFIPLHEPHVGMYVCGPTVYGDAHLGHARPAITFDLLFRYLTHIGYKVRYVRNITDVGHLEHDADDGEDKVAKKARLEQLEPMEVVQFYVNRYHKAMEALNVLPPSIEPHASGHIIEQIELVKKILDNGYAYESEGSVYFDVEKYNKDHNYGVLSGRNIEDMLNTTRALDGQDEKRNPIDFALWKCAQPEHIMRWPSPWSDGFPGWHCECTAMGKKYLGQHFDIHGGGMDLIFPHHECEIAQAVASQGDDMVHYWMHNNMITINGQKMGKSLGNFITLDEFFTGNNKTLSQAYSPMTIRFFILQAHYRSTVDFSNEALQAAEKGLSRLMDAYNHLQKLTASDASTVDVKDLRKKCYDALNDDLNSPIVISHLFDAARAINSVKDGKETISAEDLKELQEVFHTFLFDVLGMKDEAASAGGNSYETFGKAVDLLLTIRQQAKANKDWATSDKIRNELTAMGFEIKDTKDGAEWKLSK</sequence>
<dbReference type="InterPro" id="IPR014729">
    <property type="entry name" value="Rossmann-like_a/b/a_fold"/>
</dbReference>
<dbReference type="RefSeq" id="WP_028726542.1">
    <property type="nucleotide sequence ID" value="NZ_AUAE01000009.1"/>
</dbReference>
<dbReference type="GO" id="GO:0006423">
    <property type="term" value="P:cysteinyl-tRNA aminoacylation"/>
    <property type="evidence" value="ECO:0007669"/>
    <property type="project" value="UniProtKB-UniRule"/>
</dbReference>
<keyword evidence="15" id="KW-1185">Reference proteome</keyword>
<comment type="cofactor">
    <cofactor evidence="12">
        <name>Zn(2+)</name>
        <dbReference type="ChEBI" id="CHEBI:29105"/>
    </cofactor>
    <text evidence="12">Binds 1 zinc ion per subunit.</text>
</comment>
<keyword evidence="11 12" id="KW-0030">Aminoacyl-tRNA synthetase</keyword>
<evidence type="ECO:0000313" key="15">
    <source>
        <dbReference type="Proteomes" id="UP000033035"/>
    </source>
</evidence>
<dbReference type="SUPFAM" id="SSF52374">
    <property type="entry name" value="Nucleotidylyl transferase"/>
    <property type="match status" value="1"/>
</dbReference>
<feature type="binding site" evidence="12">
    <location>
        <position position="251"/>
    </location>
    <ligand>
        <name>Zn(2+)</name>
        <dbReference type="ChEBI" id="CHEBI:29105"/>
    </ligand>
</feature>
<dbReference type="GO" id="GO:0004817">
    <property type="term" value="F:cysteine-tRNA ligase activity"/>
    <property type="evidence" value="ECO:0007669"/>
    <property type="project" value="UniProtKB-UniRule"/>
</dbReference>
<dbReference type="STRING" id="1203610.HMPREF1536_01652"/>
<keyword evidence="7 12" id="KW-0547">Nucleotide-binding</keyword>
<comment type="caution">
    <text evidence="14">The sequence shown here is derived from an EMBL/GenBank/DDBJ whole genome shotgun (WGS) entry which is preliminary data.</text>
</comment>
<comment type="subcellular location">
    <subcellularLocation>
        <location evidence="1 12">Cytoplasm</location>
    </subcellularLocation>
</comment>
<feature type="binding site" evidence="12">
    <location>
        <position position="31"/>
    </location>
    <ligand>
        <name>Zn(2+)</name>
        <dbReference type="ChEBI" id="CHEBI:29105"/>
    </ligand>
</feature>
<evidence type="ECO:0000256" key="2">
    <source>
        <dbReference type="ARBA" id="ARBA00005594"/>
    </source>
</evidence>
<dbReference type="PANTHER" id="PTHR10890:SF3">
    <property type="entry name" value="CYSTEINE--TRNA LIGASE, CYTOPLASMIC"/>
    <property type="match status" value="1"/>
</dbReference>
<dbReference type="Pfam" id="PF09190">
    <property type="entry name" value="DALR_2"/>
    <property type="match status" value="1"/>
</dbReference>
<evidence type="ECO:0000256" key="10">
    <source>
        <dbReference type="ARBA" id="ARBA00022917"/>
    </source>
</evidence>
<evidence type="ECO:0000256" key="1">
    <source>
        <dbReference type="ARBA" id="ARBA00004496"/>
    </source>
</evidence>
<evidence type="ECO:0000259" key="13">
    <source>
        <dbReference type="SMART" id="SM00840"/>
    </source>
</evidence>
<dbReference type="GO" id="GO:0005524">
    <property type="term" value="F:ATP binding"/>
    <property type="evidence" value="ECO:0007669"/>
    <property type="project" value="UniProtKB-UniRule"/>
</dbReference>
<protein>
    <recommendedName>
        <fullName evidence="12">Cysteine--tRNA ligase</fullName>
        <ecNumber evidence="12">6.1.1.16</ecNumber>
    </recommendedName>
    <alternativeName>
        <fullName evidence="12">Cysteinyl-tRNA synthetase</fullName>
        <shortName evidence="12">CysRS</shortName>
    </alternativeName>
</protein>
<feature type="binding site" evidence="12">
    <location>
        <position position="226"/>
    </location>
    <ligand>
        <name>Zn(2+)</name>
        <dbReference type="ChEBI" id="CHEBI:29105"/>
    </ligand>
</feature>
<accession>A0A0F5JJA2</accession>
<gene>
    <name evidence="12" type="primary">cysS</name>
    <name evidence="14" type="ORF">HMPREF1536_01652</name>
</gene>
<dbReference type="FunFam" id="3.40.50.620:FF:000140">
    <property type="entry name" value="Cysteine--tRNA ligase"/>
    <property type="match status" value="1"/>
</dbReference>
<dbReference type="HOGENOM" id="CLU_013528_0_1_10"/>
<feature type="short sequence motif" description="'HIGH' region" evidence="12">
    <location>
        <begin position="33"/>
        <end position="43"/>
    </location>
</feature>
<evidence type="ECO:0000256" key="9">
    <source>
        <dbReference type="ARBA" id="ARBA00022840"/>
    </source>
</evidence>
<dbReference type="Pfam" id="PF23493">
    <property type="entry name" value="CysS_C"/>
    <property type="match status" value="1"/>
</dbReference>
<evidence type="ECO:0000256" key="4">
    <source>
        <dbReference type="ARBA" id="ARBA00022490"/>
    </source>
</evidence>
<dbReference type="GO" id="GO:0005829">
    <property type="term" value="C:cytosol"/>
    <property type="evidence" value="ECO:0007669"/>
    <property type="project" value="TreeGrafter"/>
</dbReference>
<feature type="short sequence motif" description="'KMSKS' region" evidence="12">
    <location>
        <begin position="283"/>
        <end position="287"/>
    </location>
</feature>
<dbReference type="Pfam" id="PF01406">
    <property type="entry name" value="tRNA-synt_1e"/>
    <property type="match status" value="1"/>
</dbReference>
<dbReference type="Proteomes" id="UP000033035">
    <property type="component" value="Unassembled WGS sequence"/>
</dbReference>
<name>A0A0F5JJA2_9BACT</name>
<dbReference type="InterPro" id="IPR032678">
    <property type="entry name" value="tRNA-synt_1_cat_dom"/>
</dbReference>
<dbReference type="Gene3D" id="1.20.120.1910">
    <property type="entry name" value="Cysteine-tRNA ligase, C-terminal anti-codon recognition domain"/>
    <property type="match status" value="1"/>
</dbReference>
<dbReference type="GO" id="GO:0008270">
    <property type="term" value="F:zinc ion binding"/>
    <property type="evidence" value="ECO:0007669"/>
    <property type="project" value="UniProtKB-UniRule"/>
</dbReference>
<evidence type="ECO:0000256" key="5">
    <source>
        <dbReference type="ARBA" id="ARBA00022598"/>
    </source>
</evidence>
<dbReference type="PANTHER" id="PTHR10890">
    <property type="entry name" value="CYSTEINYL-TRNA SYNTHETASE"/>
    <property type="match status" value="1"/>
</dbReference>
<dbReference type="Gene3D" id="3.40.50.620">
    <property type="entry name" value="HUPs"/>
    <property type="match status" value="1"/>
</dbReference>
<dbReference type="EC" id="6.1.1.16" evidence="12"/>
<dbReference type="HAMAP" id="MF_00041">
    <property type="entry name" value="Cys_tRNA_synth"/>
    <property type="match status" value="1"/>
</dbReference>
<dbReference type="EMBL" id="AQHW01000011">
    <property type="protein sequence ID" value="KKB57843.1"/>
    <property type="molecule type" value="Genomic_DNA"/>
</dbReference>
<dbReference type="PRINTS" id="PR00983">
    <property type="entry name" value="TRNASYNTHCYS"/>
</dbReference>
<dbReference type="InterPro" id="IPR015273">
    <property type="entry name" value="Cys-tRNA-synt_Ia_DALR"/>
</dbReference>
<feature type="binding site" evidence="12">
    <location>
        <position position="255"/>
    </location>
    <ligand>
        <name>Zn(2+)</name>
        <dbReference type="ChEBI" id="CHEBI:29105"/>
    </ligand>
</feature>
<proteinExistence type="inferred from homology"/>
<evidence type="ECO:0000256" key="8">
    <source>
        <dbReference type="ARBA" id="ARBA00022833"/>
    </source>
</evidence>
<evidence type="ECO:0000256" key="3">
    <source>
        <dbReference type="ARBA" id="ARBA00011245"/>
    </source>
</evidence>
<dbReference type="InterPro" id="IPR056411">
    <property type="entry name" value="CysS_C"/>
</dbReference>
<evidence type="ECO:0000256" key="6">
    <source>
        <dbReference type="ARBA" id="ARBA00022723"/>
    </source>
</evidence>
<dbReference type="PATRIC" id="fig|1203610.3.peg.1694"/>
<keyword evidence="8 12" id="KW-0862">Zinc</keyword>
<dbReference type="InterPro" id="IPR024909">
    <property type="entry name" value="Cys-tRNA/MSH_ligase"/>
</dbReference>
<comment type="similarity">
    <text evidence="2 12">Belongs to the class-I aminoacyl-tRNA synthetase family.</text>
</comment>
<keyword evidence="10 12" id="KW-0648">Protein biosynthesis</keyword>
<dbReference type="AlphaFoldDB" id="A0A0F5JJA2"/>
<keyword evidence="5 12" id="KW-0436">Ligase</keyword>
<dbReference type="NCBIfam" id="TIGR00435">
    <property type="entry name" value="cysS"/>
    <property type="match status" value="1"/>
</dbReference>
<dbReference type="SMART" id="SM00840">
    <property type="entry name" value="DALR_2"/>
    <property type="match status" value="1"/>
</dbReference>
<dbReference type="InterPro" id="IPR009080">
    <property type="entry name" value="tRNAsynth_Ia_anticodon-bd"/>
</dbReference>
<organism evidence="14 15">
    <name type="scientific">Parabacteroides gordonii MS-1 = DSM 23371</name>
    <dbReference type="NCBI Taxonomy" id="1203610"/>
    <lineage>
        <taxon>Bacteria</taxon>
        <taxon>Pseudomonadati</taxon>
        <taxon>Bacteroidota</taxon>
        <taxon>Bacteroidia</taxon>
        <taxon>Bacteroidales</taxon>
        <taxon>Tannerellaceae</taxon>
        <taxon>Parabacteroides</taxon>
    </lineage>
</organism>
<comment type="subunit">
    <text evidence="3 12">Monomer.</text>
</comment>
<comment type="catalytic activity">
    <reaction evidence="12">
        <text>tRNA(Cys) + L-cysteine + ATP = L-cysteinyl-tRNA(Cys) + AMP + diphosphate</text>
        <dbReference type="Rhea" id="RHEA:17773"/>
        <dbReference type="Rhea" id="RHEA-COMP:9661"/>
        <dbReference type="Rhea" id="RHEA-COMP:9679"/>
        <dbReference type="ChEBI" id="CHEBI:30616"/>
        <dbReference type="ChEBI" id="CHEBI:33019"/>
        <dbReference type="ChEBI" id="CHEBI:35235"/>
        <dbReference type="ChEBI" id="CHEBI:78442"/>
        <dbReference type="ChEBI" id="CHEBI:78517"/>
        <dbReference type="ChEBI" id="CHEBI:456215"/>
        <dbReference type="EC" id="6.1.1.16"/>
    </reaction>
</comment>
<reference evidence="14 15" key="1">
    <citation type="submission" date="2013-04" db="EMBL/GenBank/DDBJ databases">
        <title>The Genome Sequence of Parabacteroides gordonii DSM 23371.</title>
        <authorList>
            <consortium name="The Broad Institute Genomics Platform"/>
            <person name="Earl A."/>
            <person name="Ward D."/>
            <person name="Feldgarden M."/>
            <person name="Gevers D."/>
            <person name="Martens E."/>
            <person name="Sakamoto M."/>
            <person name="Benno Y."/>
            <person name="Suzuki N."/>
            <person name="Matsunaga N."/>
            <person name="Koshihara K."/>
            <person name="Seki M."/>
            <person name="Komiya H."/>
            <person name="Walker B."/>
            <person name="Young S."/>
            <person name="Zeng Q."/>
            <person name="Gargeya S."/>
            <person name="Fitzgerald M."/>
            <person name="Haas B."/>
            <person name="Abouelleil A."/>
            <person name="Allen A.W."/>
            <person name="Alvarado L."/>
            <person name="Arachchi H.M."/>
            <person name="Berlin A.M."/>
            <person name="Chapman S.B."/>
            <person name="Gainer-Dewar J."/>
            <person name="Goldberg J."/>
            <person name="Griggs A."/>
            <person name="Gujja S."/>
            <person name="Hansen M."/>
            <person name="Howarth C."/>
            <person name="Imamovic A."/>
            <person name="Ireland A."/>
            <person name="Larimer J."/>
            <person name="McCowan C."/>
            <person name="Murphy C."/>
            <person name="Pearson M."/>
            <person name="Poon T.W."/>
            <person name="Priest M."/>
            <person name="Roberts A."/>
            <person name="Saif S."/>
            <person name="Shea T."/>
            <person name="Sisk P."/>
            <person name="Sykes S."/>
            <person name="Wortman J."/>
            <person name="Nusbaum C."/>
            <person name="Birren B."/>
        </authorList>
    </citation>
    <scope>NUCLEOTIDE SEQUENCE [LARGE SCALE GENOMIC DNA]</scope>
    <source>
        <strain evidence="14 15">MS-1</strain>
    </source>
</reference>
<dbReference type="InterPro" id="IPR015803">
    <property type="entry name" value="Cys-tRNA-ligase"/>
</dbReference>
<dbReference type="SUPFAM" id="SSF47323">
    <property type="entry name" value="Anticodon-binding domain of a subclass of class I aminoacyl-tRNA synthetases"/>
    <property type="match status" value="1"/>
</dbReference>
<evidence type="ECO:0000256" key="11">
    <source>
        <dbReference type="ARBA" id="ARBA00023146"/>
    </source>
</evidence>
<feature type="binding site" evidence="12">
    <location>
        <position position="286"/>
    </location>
    <ligand>
        <name>ATP</name>
        <dbReference type="ChEBI" id="CHEBI:30616"/>
    </ligand>
</feature>
<dbReference type="CDD" id="cd00672">
    <property type="entry name" value="CysRS_core"/>
    <property type="match status" value="1"/>
</dbReference>
<evidence type="ECO:0000256" key="12">
    <source>
        <dbReference type="HAMAP-Rule" id="MF_00041"/>
    </source>
</evidence>
<keyword evidence="6 12" id="KW-0479">Metal-binding</keyword>
<evidence type="ECO:0000256" key="7">
    <source>
        <dbReference type="ARBA" id="ARBA00022741"/>
    </source>
</evidence>
<evidence type="ECO:0000313" key="14">
    <source>
        <dbReference type="EMBL" id="KKB57843.1"/>
    </source>
</evidence>
<keyword evidence="9 12" id="KW-0067">ATP-binding</keyword>